<dbReference type="Pfam" id="PF00646">
    <property type="entry name" value="F-box"/>
    <property type="match status" value="1"/>
</dbReference>
<dbReference type="InterPro" id="IPR001810">
    <property type="entry name" value="F-box_dom"/>
</dbReference>
<accession>A0A4Y7KEX1</accession>
<dbReference type="Gramene" id="RZC71407">
    <property type="protein sequence ID" value="RZC71407"/>
    <property type="gene ID" value="C5167_034569"/>
</dbReference>
<proteinExistence type="predicted"/>
<feature type="domain" description="F-box" evidence="3">
    <location>
        <begin position="54"/>
        <end position="87"/>
    </location>
</feature>
<organism evidence="4 5">
    <name type="scientific">Papaver somniferum</name>
    <name type="common">Opium poppy</name>
    <dbReference type="NCBI Taxonomy" id="3469"/>
    <lineage>
        <taxon>Eukaryota</taxon>
        <taxon>Viridiplantae</taxon>
        <taxon>Streptophyta</taxon>
        <taxon>Embryophyta</taxon>
        <taxon>Tracheophyta</taxon>
        <taxon>Spermatophyta</taxon>
        <taxon>Magnoliopsida</taxon>
        <taxon>Ranunculales</taxon>
        <taxon>Papaveraceae</taxon>
        <taxon>Papaveroideae</taxon>
        <taxon>Papaver</taxon>
    </lineage>
</organism>
<dbReference type="PANTHER" id="PTHR46344">
    <property type="entry name" value="OS02G0202900 PROTEIN"/>
    <property type="match status" value="1"/>
</dbReference>
<dbReference type="AlphaFoldDB" id="A0A4Y7KEX1"/>
<sequence length="425" mass="48849">MQNDSGLKILLDVPKEESVILGRKLCIEPSDLIAANELHLDSNTHGYVPVSLIPGLPYDLTMACLIRIPRMEHRNMGLVCKSWYRLLVETNCFTLFARTLGEITSFQAFDPVNRLWLPLPPVPKEYSKESGYVNCQVLNGCDLYLFGFDNNSCNRGRVIFYSARTNKWHRAPDMLEPRYMCGSCVINNCLYVAGGGLVQNGIIYGFESAEIYDPLKNRWFFVADMTRRMLVEDGYVYNGMWFLTGVYGSEQNINEAYNPETNKWIQIGNGLVASRRNPTIVIDGNLYIVSCKDGCKLDLCDASTNMWVSNYIVCSEKFHLSRELPELMTFFDARKLSSLNKGKLLCIVRDNMTILVVDMYQDMNMMMQEEGSLKHIIFGRKRKLIAFCGSNSGVMILIFYQEPQTIIFFIPRFFEHKKEVQKKFY</sequence>
<reference evidence="4 5" key="1">
    <citation type="journal article" date="2018" name="Science">
        <title>The opium poppy genome and morphinan production.</title>
        <authorList>
            <person name="Guo L."/>
            <person name="Winzer T."/>
            <person name="Yang X."/>
            <person name="Li Y."/>
            <person name="Ning Z."/>
            <person name="He Z."/>
            <person name="Teodor R."/>
            <person name="Lu Y."/>
            <person name="Bowser T.A."/>
            <person name="Graham I.A."/>
            <person name="Ye K."/>
        </authorList>
    </citation>
    <scope>NUCLEOTIDE SEQUENCE [LARGE SCALE GENOMIC DNA]</scope>
    <source>
        <strain evidence="5">cv. HN1</strain>
        <tissue evidence="4">Leaves</tissue>
    </source>
</reference>
<dbReference type="PANTHER" id="PTHR46344:SF16">
    <property type="entry name" value="KELCH MOTIF FAMILY PROTEIN, EXPRESSED"/>
    <property type="match status" value="1"/>
</dbReference>
<evidence type="ECO:0000256" key="1">
    <source>
        <dbReference type="ARBA" id="ARBA00022441"/>
    </source>
</evidence>
<dbReference type="InterPro" id="IPR006652">
    <property type="entry name" value="Kelch_1"/>
</dbReference>
<protein>
    <recommendedName>
        <fullName evidence="3">F-box domain-containing protein</fullName>
    </recommendedName>
</protein>
<dbReference type="InterPro" id="IPR036047">
    <property type="entry name" value="F-box-like_dom_sf"/>
</dbReference>
<evidence type="ECO:0000313" key="4">
    <source>
        <dbReference type="EMBL" id="RZC71407.1"/>
    </source>
</evidence>
<dbReference type="InterPro" id="IPR015915">
    <property type="entry name" value="Kelch-typ_b-propeller"/>
</dbReference>
<gene>
    <name evidence="4" type="ORF">C5167_034569</name>
</gene>
<evidence type="ECO:0000313" key="5">
    <source>
        <dbReference type="Proteomes" id="UP000316621"/>
    </source>
</evidence>
<dbReference type="SUPFAM" id="SSF81383">
    <property type="entry name" value="F-box domain"/>
    <property type="match status" value="1"/>
</dbReference>
<evidence type="ECO:0000256" key="2">
    <source>
        <dbReference type="ARBA" id="ARBA00022737"/>
    </source>
</evidence>
<name>A0A4Y7KEX1_PAPSO</name>
<dbReference type="SUPFAM" id="SSF117281">
    <property type="entry name" value="Kelch motif"/>
    <property type="match status" value="1"/>
</dbReference>
<dbReference type="Pfam" id="PF01344">
    <property type="entry name" value="Kelch_1"/>
    <property type="match status" value="1"/>
</dbReference>
<keyword evidence="1" id="KW-0880">Kelch repeat</keyword>
<evidence type="ECO:0000259" key="3">
    <source>
        <dbReference type="Pfam" id="PF00646"/>
    </source>
</evidence>
<dbReference type="EMBL" id="CM010721">
    <property type="protein sequence ID" value="RZC71407.1"/>
    <property type="molecule type" value="Genomic_DNA"/>
</dbReference>
<dbReference type="Gene3D" id="2.120.10.80">
    <property type="entry name" value="Kelch-type beta propeller"/>
    <property type="match status" value="1"/>
</dbReference>
<keyword evidence="2" id="KW-0677">Repeat</keyword>
<dbReference type="SMART" id="SM00612">
    <property type="entry name" value="Kelch"/>
    <property type="match status" value="2"/>
</dbReference>
<keyword evidence="5" id="KW-1185">Reference proteome</keyword>
<dbReference type="Proteomes" id="UP000316621">
    <property type="component" value="Chromosome 7"/>
</dbReference>